<keyword evidence="2" id="KW-1185">Reference proteome</keyword>
<gene>
    <name evidence="1" type="ordered locus">VSAL_I0770</name>
</gene>
<accession>B6EH26</accession>
<evidence type="ECO:0000313" key="1">
    <source>
        <dbReference type="EMBL" id="CAQ78455.1"/>
    </source>
</evidence>
<dbReference type="eggNOG" id="ENOG5031N8R">
    <property type="taxonomic scope" value="Bacteria"/>
</dbReference>
<proteinExistence type="predicted"/>
<dbReference type="HOGENOM" id="CLU_1748898_0_0_6"/>
<evidence type="ECO:0000313" key="2">
    <source>
        <dbReference type="Proteomes" id="UP000001730"/>
    </source>
</evidence>
<sequence>MSRMAFVGNKDDAYLGELPATIHHPKLVVAEFQAVFHFLSNETEIGILHNLTLARITVNSELLDLMNTHGTLDNASEYWFGDTDTGNALYKQAVFSLAANYIVGNKLSMDATAEAAERQDALQQKADNCLVHYRRAVDLLLHGKETYTFEVV</sequence>
<organism evidence="1 2">
    <name type="scientific">Aliivibrio salmonicida (strain LFI1238)</name>
    <name type="common">Vibrio salmonicida (strain LFI1238)</name>
    <dbReference type="NCBI Taxonomy" id="316275"/>
    <lineage>
        <taxon>Bacteria</taxon>
        <taxon>Pseudomonadati</taxon>
        <taxon>Pseudomonadota</taxon>
        <taxon>Gammaproteobacteria</taxon>
        <taxon>Vibrionales</taxon>
        <taxon>Vibrionaceae</taxon>
        <taxon>Aliivibrio</taxon>
    </lineage>
</organism>
<dbReference type="KEGG" id="vsa:VSAL_I0770"/>
<dbReference type="AlphaFoldDB" id="B6EH26"/>
<dbReference type="EMBL" id="FM178379">
    <property type="protein sequence ID" value="CAQ78455.1"/>
    <property type="molecule type" value="Genomic_DNA"/>
</dbReference>
<name>B6EH26_ALISL</name>
<reference evidence="1 2" key="1">
    <citation type="journal article" date="2008" name="BMC Genomics">
        <title>The genome sequence of the fish pathogen Aliivibrio salmonicida strain LFI1238 shows extensive evidence of gene decay.</title>
        <authorList>
            <person name="Hjerde E."/>
            <person name="Lorentzen M.S."/>
            <person name="Holden M.T."/>
            <person name="Seeger K."/>
            <person name="Paulsen S."/>
            <person name="Bason N."/>
            <person name="Churcher C."/>
            <person name="Harris D."/>
            <person name="Norbertczak H."/>
            <person name="Quail M.A."/>
            <person name="Sanders S."/>
            <person name="Thurston S."/>
            <person name="Parkhill J."/>
            <person name="Willassen N.P."/>
            <person name="Thomson N.R."/>
        </authorList>
    </citation>
    <scope>NUCLEOTIDE SEQUENCE [LARGE SCALE GENOMIC DNA]</scope>
    <source>
        <strain evidence="1 2">LFI1238</strain>
    </source>
</reference>
<dbReference type="Pfam" id="PF05926">
    <property type="entry name" value="Phage_GPL"/>
    <property type="match status" value="1"/>
</dbReference>
<dbReference type="Proteomes" id="UP000001730">
    <property type="component" value="Chromosome 1"/>
</dbReference>
<protein>
    <submittedName>
        <fullName evidence="1">Uncharacterized protein</fullName>
    </submittedName>
</protein>
<dbReference type="InterPro" id="IPR009225">
    <property type="entry name" value="Phage_head_completion_GpL"/>
</dbReference>